<dbReference type="EMBL" id="ML976692">
    <property type="protein sequence ID" value="KAF1971631.1"/>
    <property type="molecule type" value="Genomic_DNA"/>
</dbReference>
<dbReference type="OrthoDB" id="10059102at2759"/>
<evidence type="ECO:0000313" key="2">
    <source>
        <dbReference type="Proteomes" id="UP000800036"/>
    </source>
</evidence>
<gene>
    <name evidence="1" type="ORF">BU23DRAFT_177849</name>
</gene>
<evidence type="ECO:0000313" key="1">
    <source>
        <dbReference type="EMBL" id="KAF1971631.1"/>
    </source>
</evidence>
<name>A0A6A5V2Z7_9PLEO</name>
<proteinExistence type="predicted"/>
<protein>
    <submittedName>
        <fullName evidence="1">Uncharacterized protein</fullName>
    </submittedName>
</protein>
<dbReference type="Proteomes" id="UP000800036">
    <property type="component" value="Unassembled WGS sequence"/>
</dbReference>
<reference evidence="1" key="1">
    <citation type="journal article" date="2020" name="Stud. Mycol.">
        <title>101 Dothideomycetes genomes: a test case for predicting lifestyles and emergence of pathogens.</title>
        <authorList>
            <person name="Haridas S."/>
            <person name="Albert R."/>
            <person name="Binder M."/>
            <person name="Bloem J."/>
            <person name="Labutti K."/>
            <person name="Salamov A."/>
            <person name="Andreopoulos B."/>
            <person name="Baker S."/>
            <person name="Barry K."/>
            <person name="Bills G."/>
            <person name="Bluhm B."/>
            <person name="Cannon C."/>
            <person name="Castanera R."/>
            <person name="Culley D."/>
            <person name="Daum C."/>
            <person name="Ezra D."/>
            <person name="Gonzalez J."/>
            <person name="Henrissat B."/>
            <person name="Kuo A."/>
            <person name="Liang C."/>
            <person name="Lipzen A."/>
            <person name="Lutzoni F."/>
            <person name="Magnuson J."/>
            <person name="Mondo S."/>
            <person name="Nolan M."/>
            <person name="Ohm R."/>
            <person name="Pangilinan J."/>
            <person name="Park H.-J."/>
            <person name="Ramirez L."/>
            <person name="Alfaro M."/>
            <person name="Sun H."/>
            <person name="Tritt A."/>
            <person name="Yoshinaga Y."/>
            <person name="Zwiers L.-H."/>
            <person name="Turgeon B."/>
            <person name="Goodwin S."/>
            <person name="Spatafora J."/>
            <person name="Crous P."/>
            <person name="Grigoriev I."/>
        </authorList>
    </citation>
    <scope>NUCLEOTIDE SEQUENCE</scope>
    <source>
        <strain evidence="1">CBS 107.79</strain>
    </source>
</reference>
<dbReference type="AlphaFoldDB" id="A0A6A5V2Z7"/>
<keyword evidence="2" id="KW-1185">Reference proteome</keyword>
<organism evidence="1 2">
    <name type="scientific">Bimuria novae-zelandiae CBS 107.79</name>
    <dbReference type="NCBI Taxonomy" id="1447943"/>
    <lineage>
        <taxon>Eukaryota</taxon>
        <taxon>Fungi</taxon>
        <taxon>Dikarya</taxon>
        <taxon>Ascomycota</taxon>
        <taxon>Pezizomycotina</taxon>
        <taxon>Dothideomycetes</taxon>
        <taxon>Pleosporomycetidae</taxon>
        <taxon>Pleosporales</taxon>
        <taxon>Massarineae</taxon>
        <taxon>Didymosphaeriaceae</taxon>
        <taxon>Bimuria</taxon>
    </lineage>
</organism>
<sequence>MCHLHSSDPPASYLAFVDNKLYRTIVTFLLKFSPARIRFRPGRQVCSTIESLWNACLVSSVPRNQPCQGLGPLPSRIPTSSHEPAHIDWRLPRFLGNVSSCNRTRWTHSGQFNMPVATHYGTQRRPPDASAIPEEASGDLATPLDYTSVGYRAAWVAS</sequence>
<accession>A0A6A5V2Z7</accession>